<dbReference type="Proteomes" id="UP001221757">
    <property type="component" value="Unassembled WGS sequence"/>
</dbReference>
<gene>
    <name evidence="2" type="ORF">B0H17DRAFT_562899</name>
</gene>
<evidence type="ECO:0000256" key="1">
    <source>
        <dbReference type="SAM" id="MobiDB-lite"/>
    </source>
</evidence>
<feature type="compositionally biased region" description="Low complexity" evidence="1">
    <location>
        <begin position="300"/>
        <end position="313"/>
    </location>
</feature>
<keyword evidence="3" id="KW-1185">Reference proteome</keyword>
<evidence type="ECO:0000313" key="2">
    <source>
        <dbReference type="EMBL" id="KAJ7626480.1"/>
    </source>
</evidence>
<evidence type="ECO:0000313" key="3">
    <source>
        <dbReference type="Proteomes" id="UP001221757"/>
    </source>
</evidence>
<dbReference type="AlphaFoldDB" id="A0AAD7BPH1"/>
<feature type="compositionally biased region" description="Low complexity" evidence="1">
    <location>
        <begin position="417"/>
        <end position="433"/>
    </location>
</feature>
<accession>A0AAD7BPH1</accession>
<feature type="region of interest" description="Disordered" evidence="1">
    <location>
        <begin position="648"/>
        <end position="682"/>
    </location>
</feature>
<feature type="compositionally biased region" description="Low complexity" evidence="1">
    <location>
        <begin position="344"/>
        <end position="367"/>
    </location>
</feature>
<organism evidence="2 3">
    <name type="scientific">Mycena rosella</name>
    <name type="common">Pink bonnet</name>
    <name type="synonym">Agaricus rosellus</name>
    <dbReference type="NCBI Taxonomy" id="1033263"/>
    <lineage>
        <taxon>Eukaryota</taxon>
        <taxon>Fungi</taxon>
        <taxon>Dikarya</taxon>
        <taxon>Basidiomycota</taxon>
        <taxon>Agaricomycotina</taxon>
        <taxon>Agaricomycetes</taxon>
        <taxon>Agaricomycetidae</taxon>
        <taxon>Agaricales</taxon>
        <taxon>Marasmiineae</taxon>
        <taxon>Mycenaceae</taxon>
        <taxon>Mycena</taxon>
    </lineage>
</organism>
<feature type="region of interest" description="Disordered" evidence="1">
    <location>
        <begin position="533"/>
        <end position="562"/>
    </location>
</feature>
<comment type="caution">
    <text evidence="2">The sequence shown here is derived from an EMBL/GenBank/DDBJ whole genome shotgun (WGS) entry which is preliminary data.</text>
</comment>
<dbReference type="EMBL" id="JARKIE010000583">
    <property type="protein sequence ID" value="KAJ7626480.1"/>
    <property type="molecule type" value="Genomic_DNA"/>
</dbReference>
<proteinExistence type="predicted"/>
<feature type="compositionally biased region" description="Basic residues" evidence="1">
    <location>
        <begin position="381"/>
        <end position="399"/>
    </location>
</feature>
<sequence>MLIALHLATAPPNLGPPAALLPLLRTCRALHARLGFGGNPALWGRIGRAKFARPSLAPNPHANGGNPLLHSAHTLRAHCVTLQTLRAGDPYASGAGRALIAAYALLVQDSWAAAPLAASQEGLGAFPEALRPLHATTGEGKATGMGGKNRKQLAWAGAREFAMRFVRERLYEGRYGEEEDEEDADLAWCVGWPRDTAAGAAALWVLWFFEGWDTLRAEPESARRALMALLLPFVVAPFRYPSTLCPPHHYSVPLLPAVAFAAFGPRREAITVPTLHGAYPIYPFGKGWGGRHSDGPRDASSSSRDLSSSSSDSPGEEGAQDAEDTDDSPSSGVGARRSRDSRSRSPPSRRQRGSDSPPASGSGSGSAQLLPPFRQPDSVSRRRRSRSRSPRSRRCHSPSRRPASNPRSPQHARARQSDASSSGSRSPPSPPRRSFSRQARRSEPGLARTLLTAPPARLLFFARMQAGGRMGVPPHLARDRAEAAGRWAASGGAGPQPIGPTQEDIHEKNARPIVRFERQLPGVPLPPGGAAVGMGGSGEDGEHANPCAPAASTSAGLTASPAAAPPVDPAALAAHAAARAEAEAARAVSFVEVDEDLEGGEGADGDAAAGAGRRTRGARGFVGGMGILRRARLRARALHRLRLRALLRGRRRRDPRPPGAPTNAGSRRNTLGRGRTSAWDGARGARTDWARVRAGELCGAVGGDDADALRAALHCAPLRARRRLPARRPCAR</sequence>
<protein>
    <submittedName>
        <fullName evidence="2">Uncharacterized protein</fullName>
    </submittedName>
</protein>
<feature type="compositionally biased region" description="Acidic residues" evidence="1">
    <location>
        <begin position="314"/>
        <end position="327"/>
    </location>
</feature>
<feature type="compositionally biased region" description="Low complexity" evidence="1">
    <location>
        <begin position="400"/>
        <end position="409"/>
    </location>
</feature>
<feature type="region of interest" description="Disordered" evidence="1">
    <location>
        <begin position="290"/>
        <end position="455"/>
    </location>
</feature>
<name>A0AAD7BPH1_MYCRO</name>
<reference evidence="2" key="1">
    <citation type="submission" date="2023-03" db="EMBL/GenBank/DDBJ databases">
        <title>Massive genome expansion in bonnet fungi (Mycena s.s.) driven by repeated elements and novel gene families across ecological guilds.</title>
        <authorList>
            <consortium name="Lawrence Berkeley National Laboratory"/>
            <person name="Harder C.B."/>
            <person name="Miyauchi S."/>
            <person name="Viragh M."/>
            <person name="Kuo A."/>
            <person name="Thoen E."/>
            <person name="Andreopoulos B."/>
            <person name="Lu D."/>
            <person name="Skrede I."/>
            <person name="Drula E."/>
            <person name="Henrissat B."/>
            <person name="Morin E."/>
            <person name="Kohler A."/>
            <person name="Barry K."/>
            <person name="LaButti K."/>
            <person name="Morin E."/>
            <person name="Salamov A."/>
            <person name="Lipzen A."/>
            <person name="Mereny Z."/>
            <person name="Hegedus B."/>
            <person name="Baldrian P."/>
            <person name="Stursova M."/>
            <person name="Weitz H."/>
            <person name="Taylor A."/>
            <person name="Grigoriev I.V."/>
            <person name="Nagy L.G."/>
            <person name="Martin F."/>
            <person name="Kauserud H."/>
        </authorList>
    </citation>
    <scope>NUCLEOTIDE SEQUENCE</scope>
    <source>
        <strain evidence="2">CBHHK067</strain>
    </source>
</reference>